<organism evidence="10 11">
    <name type="scientific">Phytohabitans rumicis</name>
    <dbReference type="NCBI Taxonomy" id="1076125"/>
    <lineage>
        <taxon>Bacteria</taxon>
        <taxon>Bacillati</taxon>
        <taxon>Actinomycetota</taxon>
        <taxon>Actinomycetes</taxon>
        <taxon>Micromonosporales</taxon>
        <taxon>Micromonosporaceae</taxon>
    </lineage>
</organism>
<feature type="binding site" evidence="6">
    <location>
        <position position="181"/>
    </location>
    <ligand>
        <name>substrate</name>
    </ligand>
</feature>
<protein>
    <recommendedName>
        <fullName evidence="6 7">Methionine aminopeptidase</fullName>
        <shortName evidence="6">MAP</shortName>
        <shortName evidence="6">MetAP</shortName>
        <ecNumber evidence="6 7">3.4.11.18</ecNumber>
    </recommendedName>
    <alternativeName>
        <fullName evidence="6">Peptidase M</fullName>
    </alternativeName>
</protein>
<evidence type="ECO:0000313" key="11">
    <source>
        <dbReference type="Proteomes" id="UP000482960"/>
    </source>
</evidence>
<keyword evidence="4 6" id="KW-0479">Metal-binding</keyword>
<feature type="binding site" evidence="6">
    <location>
        <position position="83"/>
    </location>
    <ligand>
        <name>substrate</name>
    </ligand>
</feature>
<feature type="compositionally biased region" description="Polar residues" evidence="8">
    <location>
        <begin position="272"/>
        <end position="283"/>
    </location>
</feature>
<dbReference type="EMBL" id="BLPG01000002">
    <property type="protein sequence ID" value="GFJ95872.1"/>
    <property type="molecule type" value="Genomic_DNA"/>
</dbReference>
<dbReference type="Proteomes" id="UP000482960">
    <property type="component" value="Unassembled WGS sequence"/>
</dbReference>
<feature type="binding site" evidence="6">
    <location>
        <position position="238"/>
    </location>
    <ligand>
        <name>a divalent metal cation</name>
        <dbReference type="ChEBI" id="CHEBI:60240"/>
        <label>2</label>
        <note>catalytic</note>
    </ligand>
</feature>
<evidence type="ECO:0000313" key="10">
    <source>
        <dbReference type="EMBL" id="GFJ95872.1"/>
    </source>
</evidence>
<feature type="region of interest" description="Disordered" evidence="8">
    <location>
        <begin position="230"/>
        <end position="283"/>
    </location>
</feature>
<dbReference type="AlphaFoldDB" id="A0A6V8LF45"/>
<keyword evidence="2 6" id="KW-0031">Aminopeptidase</keyword>
<keyword evidence="3 6" id="KW-0645">Protease</keyword>
<dbReference type="PANTHER" id="PTHR43330">
    <property type="entry name" value="METHIONINE AMINOPEPTIDASE"/>
    <property type="match status" value="1"/>
</dbReference>
<dbReference type="GO" id="GO:0006508">
    <property type="term" value="P:proteolysis"/>
    <property type="evidence" value="ECO:0007669"/>
    <property type="project" value="UniProtKB-KW"/>
</dbReference>
<dbReference type="InterPro" id="IPR000994">
    <property type="entry name" value="Pept_M24"/>
</dbReference>
<evidence type="ECO:0000256" key="5">
    <source>
        <dbReference type="ARBA" id="ARBA00022801"/>
    </source>
</evidence>
<feature type="binding site" evidence="6">
    <location>
        <position position="174"/>
    </location>
    <ligand>
        <name>a divalent metal cation</name>
        <dbReference type="ChEBI" id="CHEBI:60240"/>
        <label>2</label>
        <note>catalytic</note>
    </ligand>
</feature>
<feature type="domain" description="Peptidase M24" evidence="9">
    <location>
        <begin position="16"/>
        <end position="245"/>
    </location>
</feature>
<dbReference type="Pfam" id="PF00557">
    <property type="entry name" value="Peptidase_M24"/>
    <property type="match status" value="1"/>
</dbReference>
<dbReference type="GO" id="GO:0046872">
    <property type="term" value="F:metal ion binding"/>
    <property type="evidence" value="ECO:0007669"/>
    <property type="project" value="UniProtKB-UniRule"/>
</dbReference>
<keyword evidence="11" id="KW-1185">Reference proteome</keyword>
<dbReference type="GO" id="GO:0004239">
    <property type="term" value="F:initiator methionyl aminopeptidase activity"/>
    <property type="evidence" value="ECO:0007669"/>
    <property type="project" value="UniProtKB-UniRule"/>
</dbReference>
<evidence type="ECO:0000256" key="3">
    <source>
        <dbReference type="ARBA" id="ARBA00022670"/>
    </source>
</evidence>
<feature type="binding site" evidence="6">
    <location>
        <position position="111"/>
    </location>
    <ligand>
        <name>a divalent metal cation</name>
        <dbReference type="ChEBI" id="CHEBI:60240"/>
        <label>2</label>
        <note>catalytic</note>
    </ligand>
</feature>
<proteinExistence type="inferred from homology"/>
<evidence type="ECO:0000256" key="2">
    <source>
        <dbReference type="ARBA" id="ARBA00022438"/>
    </source>
</evidence>
<feature type="binding site" evidence="6">
    <location>
        <position position="111"/>
    </location>
    <ligand>
        <name>a divalent metal cation</name>
        <dbReference type="ChEBI" id="CHEBI:60240"/>
        <label>1</label>
    </ligand>
</feature>
<comment type="cofactor">
    <cofactor evidence="6">
        <name>Co(2+)</name>
        <dbReference type="ChEBI" id="CHEBI:48828"/>
    </cofactor>
    <cofactor evidence="6">
        <name>Zn(2+)</name>
        <dbReference type="ChEBI" id="CHEBI:29105"/>
    </cofactor>
    <cofactor evidence="6">
        <name>Mn(2+)</name>
        <dbReference type="ChEBI" id="CHEBI:29035"/>
    </cofactor>
    <cofactor evidence="6">
        <name>Fe(2+)</name>
        <dbReference type="ChEBI" id="CHEBI:29033"/>
    </cofactor>
    <text evidence="6">Binds 2 divalent metal cations per subunit. Has a high-affinity and a low affinity metal-binding site. The true nature of the physiological cofactor is under debate. The enzyme is active with cobalt, zinc, manganese or divalent iron ions. Most likely, methionine aminopeptidases function as mononuclear Fe(2+)-metalloproteases under physiological conditions, and the catalytically relevant metal-binding site has been assigned to the histidine-containing high-affinity site.</text>
</comment>
<dbReference type="RefSeq" id="WP_246278758.1">
    <property type="nucleotide sequence ID" value="NZ_BAABJB010000019.1"/>
</dbReference>
<feature type="binding site" evidence="6">
    <location>
        <position position="100"/>
    </location>
    <ligand>
        <name>a divalent metal cation</name>
        <dbReference type="ChEBI" id="CHEBI:60240"/>
        <label>1</label>
    </ligand>
</feature>
<comment type="caution">
    <text evidence="10">The sequence shown here is derived from an EMBL/GenBank/DDBJ whole genome shotgun (WGS) entry which is preliminary data.</text>
</comment>
<accession>A0A6V8LF45</accession>
<dbReference type="HAMAP" id="MF_01974">
    <property type="entry name" value="MetAP_1"/>
    <property type="match status" value="1"/>
</dbReference>
<evidence type="ECO:0000256" key="8">
    <source>
        <dbReference type="SAM" id="MobiDB-lite"/>
    </source>
</evidence>
<comment type="subunit">
    <text evidence="6">Monomer.</text>
</comment>
<dbReference type="InterPro" id="IPR001714">
    <property type="entry name" value="Pept_M24_MAP"/>
</dbReference>
<dbReference type="GO" id="GO:0005829">
    <property type="term" value="C:cytosol"/>
    <property type="evidence" value="ECO:0007669"/>
    <property type="project" value="TreeGrafter"/>
</dbReference>
<feature type="binding site" evidence="6">
    <location>
        <position position="207"/>
    </location>
    <ligand>
        <name>a divalent metal cation</name>
        <dbReference type="ChEBI" id="CHEBI:60240"/>
        <label>2</label>
        <note>catalytic</note>
    </ligand>
</feature>
<comment type="catalytic activity">
    <reaction evidence="6 7">
        <text>Release of N-terminal amino acids, preferentially methionine, from peptides and arylamides.</text>
        <dbReference type="EC" id="3.4.11.18"/>
    </reaction>
</comment>
<dbReference type="InterPro" id="IPR002467">
    <property type="entry name" value="Pept_M24A_MAP1"/>
</dbReference>
<reference evidence="10 11" key="2">
    <citation type="submission" date="2020-03" db="EMBL/GenBank/DDBJ databases">
        <authorList>
            <person name="Ichikawa N."/>
            <person name="Kimura A."/>
            <person name="Kitahashi Y."/>
            <person name="Uohara A."/>
        </authorList>
    </citation>
    <scope>NUCLEOTIDE SEQUENCE [LARGE SCALE GENOMIC DNA]</scope>
    <source>
        <strain evidence="10 11">NBRC 108638</strain>
    </source>
</reference>
<dbReference type="PRINTS" id="PR00599">
    <property type="entry name" value="MAPEPTIDASE"/>
</dbReference>
<feature type="binding site" evidence="6">
    <location>
        <position position="238"/>
    </location>
    <ligand>
        <name>a divalent metal cation</name>
        <dbReference type="ChEBI" id="CHEBI:60240"/>
        <label>1</label>
    </ligand>
</feature>
<dbReference type="EC" id="3.4.11.18" evidence="6 7"/>
<evidence type="ECO:0000256" key="6">
    <source>
        <dbReference type="HAMAP-Rule" id="MF_01974"/>
    </source>
</evidence>
<evidence type="ECO:0000259" key="9">
    <source>
        <dbReference type="Pfam" id="PF00557"/>
    </source>
</evidence>
<keyword evidence="5 6" id="KW-0378">Hydrolase</keyword>
<dbReference type="GO" id="GO:0070006">
    <property type="term" value="F:metalloaminopeptidase activity"/>
    <property type="evidence" value="ECO:0007669"/>
    <property type="project" value="UniProtKB-UniRule"/>
</dbReference>
<dbReference type="NCBIfam" id="TIGR00500">
    <property type="entry name" value="met_pdase_I"/>
    <property type="match status" value="1"/>
</dbReference>
<reference evidence="10 11" key="1">
    <citation type="submission" date="2020-03" db="EMBL/GenBank/DDBJ databases">
        <title>Whole genome shotgun sequence of Phytohabitans rumicis NBRC 108638.</title>
        <authorList>
            <person name="Komaki H."/>
            <person name="Tamura T."/>
        </authorList>
    </citation>
    <scope>NUCLEOTIDE SEQUENCE [LARGE SCALE GENOMIC DNA]</scope>
    <source>
        <strain evidence="10 11">NBRC 108638</strain>
    </source>
</reference>
<name>A0A6V8LF45_9ACTN</name>
<evidence type="ECO:0000256" key="4">
    <source>
        <dbReference type="ARBA" id="ARBA00022723"/>
    </source>
</evidence>
<sequence>MIELKSAEEIGRMAVTGQFVGELLAELSGVAAVGVNLMDVEHHARRRIKERGAESCYWDYAPSFGRGPFRNVLCLSVNDAVLHGLPHDYVLRDGDLLSIDMAAGIDGWVADSALSFIVGSPDPADLKLIEATEVALEAGITAAQPGGRLGDISAAIGEVAHSYGYRVNAEFGGHGIGRTMHEAPHVSNNGRAHRGMKLDPGLTIAIEPWFCRTTDKIKYDSDGWTIRSADGSRTAHSEHTVAVTASGPQVLTRRPPFRAGSPPSSEKRASIVSINSPNSSDHR</sequence>
<dbReference type="InterPro" id="IPR036005">
    <property type="entry name" value="Creatinase/aminopeptidase-like"/>
</dbReference>
<dbReference type="SUPFAM" id="SSF55920">
    <property type="entry name" value="Creatinase/aminopeptidase"/>
    <property type="match status" value="1"/>
</dbReference>
<dbReference type="CDD" id="cd01086">
    <property type="entry name" value="MetAP1"/>
    <property type="match status" value="1"/>
</dbReference>
<dbReference type="Gene3D" id="3.90.230.10">
    <property type="entry name" value="Creatinase/methionine aminopeptidase superfamily"/>
    <property type="match status" value="1"/>
</dbReference>
<dbReference type="PANTHER" id="PTHR43330:SF27">
    <property type="entry name" value="METHIONINE AMINOPEPTIDASE"/>
    <property type="match status" value="1"/>
</dbReference>
<evidence type="ECO:0000256" key="7">
    <source>
        <dbReference type="RuleBase" id="RU003653"/>
    </source>
</evidence>
<comment type="function">
    <text evidence="1 6">Removes the N-terminal methionine from nascent proteins. The N-terminal methionine is often cleaved when the second residue in the primary sequence is small and uncharged (Met-Ala-, Cys, Gly, Pro, Ser, Thr, or Val). Requires deformylation of the N(alpha)-formylated initiator methionine before it can be hydrolyzed.</text>
</comment>
<evidence type="ECO:0000256" key="1">
    <source>
        <dbReference type="ARBA" id="ARBA00002521"/>
    </source>
</evidence>
<comment type="similarity">
    <text evidence="6">Belongs to the peptidase M24A family. Methionine aminopeptidase type 1 subfamily.</text>
</comment>
<gene>
    <name evidence="10" type="primary">map_3</name>
    <name evidence="6" type="synonym">map</name>
    <name evidence="10" type="ORF">Prum_095140</name>
</gene>